<dbReference type="GO" id="GO:0046872">
    <property type="term" value="F:metal ion binding"/>
    <property type="evidence" value="ECO:0007669"/>
    <property type="project" value="InterPro"/>
</dbReference>
<organism evidence="3">
    <name type="scientific">Symploca sp. SIO1C4</name>
    <dbReference type="NCBI Taxonomy" id="2607765"/>
    <lineage>
        <taxon>Bacteria</taxon>
        <taxon>Bacillati</taxon>
        <taxon>Cyanobacteriota</taxon>
        <taxon>Cyanophyceae</taxon>
        <taxon>Coleofasciculales</taxon>
        <taxon>Coleofasciculaceae</taxon>
        <taxon>Symploca</taxon>
    </lineage>
</organism>
<reference evidence="3" key="1">
    <citation type="submission" date="2019-11" db="EMBL/GenBank/DDBJ databases">
        <title>Genomic insights into an expanded diversity of filamentous marine cyanobacteria reveals the extraordinary biosynthetic potential of Moorea and Okeania.</title>
        <authorList>
            <person name="Ferreira Leao T."/>
            <person name="Wang M."/>
            <person name="Moss N."/>
            <person name="Da Silva R."/>
            <person name="Sanders J."/>
            <person name="Nurk S."/>
            <person name="Gurevich A."/>
            <person name="Humphrey G."/>
            <person name="Reher R."/>
            <person name="Zhu Q."/>
            <person name="Belda-Ferre P."/>
            <person name="Glukhov E."/>
            <person name="Rex R."/>
            <person name="Dorrestein P.C."/>
            <person name="Knight R."/>
            <person name="Pevzner P."/>
            <person name="Gerwick W.H."/>
            <person name="Gerwick L."/>
        </authorList>
    </citation>
    <scope>NUCLEOTIDE SEQUENCE</scope>
    <source>
        <strain evidence="3">SIO1C4</strain>
    </source>
</reference>
<dbReference type="Pfam" id="PF00675">
    <property type="entry name" value="Peptidase_M16"/>
    <property type="match status" value="1"/>
</dbReference>
<name>A0A6B3NDZ6_9CYAN</name>
<comment type="caution">
    <text evidence="3">The sequence shown here is derived from an EMBL/GenBank/DDBJ whole genome shotgun (WGS) entry which is preliminary data.</text>
</comment>
<dbReference type="InterPro" id="IPR011765">
    <property type="entry name" value="Pept_M16_N"/>
</dbReference>
<evidence type="ECO:0000313" key="3">
    <source>
        <dbReference type="EMBL" id="NER29820.1"/>
    </source>
</evidence>
<feature type="domain" description="Peptidase M16 C-terminal" evidence="2">
    <location>
        <begin position="237"/>
        <end position="415"/>
    </location>
</feature>
<feature type="domain" description="Peptidase M16 N-terminal" evidence="1">
    <location>
        <begin position="98"/>
        <end position="210"/>
    </location>
</feature>
<dbReference type="InterPro" id="IPR007863">
    <property type="entry name" value="Peptidase_M16_C"/>
</dbReference>
<dbReference type="InterPro" id="IPR011249">
    <property type="entry name" value="Metalloenz_LuxS/M16"/>
</dbReference>
<dbReference type="Pfam" id="PF05193">
    <property type="entry name" value="Peptidase_M16_C"/>
    <property type="match status" value="1"/>
</dbReference>
<dbReference type="InterPro" id="IPR050361">
    <property type="entry name" value="MPP/UQCRC_Complex"/>
</dbReference>
<dbReference type="PANTHER" id="PTHR11851">
    <property type="entry name" value="METALLOPROTEASE"/>
    <property type="match status" value="1"/>
</dbReference>
<dbReference type="AlphaFoldDB" id="A0A6B3NDZ6"/>
<sequence>MKKRIYNSGSNSRYISRLGTVFARLHSRLQRWASLVILTILLVVASRLPAAAAGALHYTDLEYKPLPEIQLPEYERYQLNNGMVVYLVEDHELPLVSGTAIIRTGDRLEPDEKIGLASLVGEVMRTGGTSKHSGEELNQLLEQKAATVETAISLTSGSASFNSLSEDLEQVFDLFAEVIQEPVFAQDKLELAKNQKAGQIARRNDDPKDIAGREFQKLIYGEKSPYARTEEYETLKSISRADLVAFYEQYFHPKNMILGIVGDFDPTQMRSRIQEKFGNWKSASSVSELTVPSAAQARKEGIFLIDQPQLTQSYIQMGHLGGKLDNPDYAALAVLNEILNGFGGRLFNEVRARQGLAYSVYGVWSARYDFPGLFLAGGQTRSEATVPFIQAMLSEINKISTTPVKIDELARAKEGVSNSFVFNFEKPSQTLSRLMRYEYYGYPEDFIFRYLQGVEATTIKDIQRVAKKYLQPDQIVTLVVGNAKTIEPPLTSLTSEVTSLDITIPEPTNS</sequence>
<dbReference type="EMBL" id="JAAHFQ010000436">
    <property type="protein sequence ID" value="NER29820.1"/>
    <property type="molecule type" value="Genomic_DNA"/>
</dbReference>
<evidence type="ECO:0000259" key="1">
    <source>
        <dbReference type="Pfam" id="PF00675"/>
    </source>
</evidence>
<evidence type="ECO:0000259" key="2">
    <source>
        <dbReference type="Pfam" id="PF05193"/>
    </source>
</evidence>
<proteinExistence type="predicted"/>
<gene>
    <name evidence="3" type="ORF">F6J89_19925</name>
</gene>
<dbReference type="Gene3D" id="3.30.830.10">
    <property type="entry name" value="Metalloenzyme, LuxS/M16 peptidase-like"/>
    <property type="match status" value="2"/>
</dbReference>
<dbReference type="SUPFAM" id="SSF63411">
    <property type="entry name" value="LuxS/MPP-like metallohydrolase"/>
    <property type="match status" value="2"/>
</dbReference>
<accession>A0A6B3NDZ6</accession>
<protein>
    <submittedName>
        <fullName evidence="3">Insulinase family protein</fullName>
    </submittedName>
</protein>
<dbReference type="PANTHER" id="PTHR11851:SF225">
    <property type="entry name" value="NON-PEPTIDASE HOMOLOG YMXG"/>
    <property type="match status" value="1"/>
</dbReference>